<dbReference type="Gene3D" id="2.60.40.10">
    <property type="entry name" value="Immunoglobulins"/>
    <property type="match status" value="3"/>
</dbReference>
<dbReference type="Gene3D" id="2.20.25.10">
    <property type="match status" value="1"/>
</dbReference>
<evidence type="ECO:0000256" key="1">
    <source>
        <dbReference type="ARBA" id="ARBA00022737"/>
    </source>
</evidence>
<evidence type="ECO:0000313" key="4">
    <source>
        <dbReference type="Proteomes" id="UP001444071"/>
    </source>
</evidence>
<dbReference type="Pfam" id="PF00041">
    <property type="entry name" value="fn3"/>
    <property type="match status" value="3"/>
</dbReference>
<feature type="domain" description="Fibronectin type-III" evidence="2">
    <location>
        <begin position="14"/>
        <end position="103"/>
    </location>
</feature>
<dbReference type="PANTHER" id="PTHR46708:SF1">
    <property type="entry name" value="TENASCIN"/>
    <property type="match status" value="1"/>
</dbReference>
<dbReference type="PROSITE" id="PS50853">
    <property type="entry name" value="FN3"/>
    <property type="match status" value="3"/>
</dbReference>
<dbReference type="CDD" id="cd00063">
    <property type="entry name" value="FN3"/>
    <property type="match status" value="3"/>
</dbReference>
<evidence type="ECO:0000313" key="3">
    <source>
        <dbReference type="EMBL" id="MEQ2262615.1"/>
    </source>
</evidence>
<proteinExistence type="predicted"/>
<feature type="domain" description="Fibronectin type-III" evidence="2">
    <location>
        <begin position="104"/>
        <end position="196"/>
    </location>
</feature>
<keyword evidence="4" id="KW-1185">Reference proteome</keyword>
<feature type="domain" description="Fibronectin type-III" evidence="2">
    <location>
        <begin position="197"/>
        <end position="284"/>
    </location>
</feature>
<dbReference type="SMART" id="SM00060">
    <property type="entry name" value="FN3"/>
    <property type="match status" value="3"/>
</dbReference>
<dbReference type="Proteomes" id="UP001444071">
    <property type="component" value="Unassembled WGS sequence"/>
</dbReference>
<dbReference type="EMBL" id="JAHRIM010020612">
    <property type="protein sequence ID" value="MEQ2262615.1"/>
    <property type="molecule type" value="Genomic_DNA"/>
</dbReference>
<name>A0ABV0VZD7_9TELE</name>
<dbReference type="PANTHER" id="PTHR46708">
    <property type="entry name" value="TENASCIN"/>
    <property type="match status" value="1"/>
</dbReference>
<sequence length="290" mass="31663">MSPLPHLTLAVIDAPSQVDVRDVTDTTALVTWFQPVAHVDRVSVSFGPSLNPADRSVVELSSADTQYHLAGLSPDTQYEVSLTAKMEEQHSIPVYDSFLTDLDAPRDLQTVEITDESITLEWKNSKAQVVQYRIKYGPLSGGDHGELLFPLGTKDSTQAKITGLRPGTEYGMGVTAVKDERESLPTTTNAVTALDAPKELTVAEVTETTMMLEWKRPLAKLDSYKLVYLSADGQRAEDTVPGNSESHTLRGLKPGMMYTISITAERGSRTSVPATISAPTGQQHFPKFLK</sequence>
<protein>
    <recommendedName>
        <fullName evidence="2">Fibronectin type-III domain-containing protein</fullName>
    </recommendedName>
</protein>
<dbReference type="SUPFAM" id="SSF49265">
    <property type="entry name" value="Fibronectin type III"/>
    <property type="match status" value="2"/>
</dbReference>
<reference evidence="3 4" key="1">
    <citation type="submission" date="2021-06" db="EMBL/GenBank/DDBJ databases">
        <authorList>
            <person name="Palmer J.M."/>
        </authorList>
    </citation>
    <scope>NUCLEOTIDE SEQUENCE [LARGE SCALE GENOMIC DNA]</scope>
    <source>
        <strain evidence="3 4">XR_2019</strain>
        <tissue evidence="3">Muscle</tissue>
    </source>
</reference>
<gene>
    <name evidence="3" type="ORF">XENORESO_017305</name>
</gene>
<dbReference type="InterPro" id="IPR013783">
    <property type="entry name" value="Ig-like_fold"/>
</dbReference>
<dbReference type="InterPro" id="IPR003961">
    <property type="entry name" value="FN3_dom"/>
</dbReference>
<dbReference type="InterPro" id="IPR036116">
    <property type="entry name" value="FN3_sf"/>
</dbReference>
<comment type="caution">
    <text evidence="3">The sequence shown here is derived from an EMBL/GenBank/DDBJ whole genome shotgun (WGS) entry which is preliminary data.</text>
</comment>
<keyword evidence="1" id="KW-0677">Repeat</keyword>
<dbReference type="InterPro" id="IPR050991">
    <property type="entry name" value="ECM_Regulatory_Proteins"/>
</dbReference>
<accession>A0ABV0VZD7</accession>
<evidence type="ECO:0000259" key="2">
    <source>
        <dbReference type="PROSITE" id="PS50853"/>
    </source>
</evidence>
<organism evidence="3 4">
    <name type="scientific">Xenotaenia resolanae</name>
    <dbReference type="NCBI Taxonomy" id="208358"/>
    <lineage>
        <taxon>Eukaryota</taxon>
        <taxon>Metazoa</taxon>
        <taxon>Chordata</taxon>
        <taxon>Craniata</taxon>
        <taxon>Vertebrata</taxon>
        <taxon>Euteleostomi</taxon>
        <taxon>Actinopterygii</taxon>
        <taxon>Neopterygii</taxon>
        <taxon>Teleostei</taxon>
        <taxon>Neoteleostei</taxon>
        <taxon>Acanthomorphata</taxon>
        <taxon>Ovalentaria</taxon>
        <taxon>Atherinomorphae</taxon>
        <taxon>Cyprinodontiformes</taxon>
        <taxon>Goodeidae</taxon>
        <taxon>Xenotaenia</taxon>
    </lineage>
</organism>